<reference evidence="2" key="1">
    <citation type="submission" date="2018-09" db="EMBL/GenBank/DDBJ databases">
        <authorList>
            <person name="Kim I."/>
        </authorList>
    </citation>
    <scope>NUCLEOTIDE SEQUENCE [LARGE SCALE GENOMIC DNA]</scope>
    <source>
        <strain evidence="2">DD4a</strain>
    </source>
</reference>
<accession>A0A3A1U7L9</accession>
<evidence type="ECO:0000313" key="1">
    <source>
        <dbReference type="EMBL" id="RIX30279.1"/>
    </source>
</evidence>
<dbReference type="Proteomes" id="UP000265742">
    <property type="component" value="Unassembled WGS sequence"/>
</dbReference>
<comment type="caution">
    <text evidence="1">The sequence shown here is derived from an EMBL/GenBank/DDBJ whole genome shotgun (WGS) entry which is preliminary data.</text>
</comment>
<dbReference type="EMBL" id="QXTG01000001">
    <property type="protein sequence ID" value="RIX30279.1"/>
    <property type="molecule type" value="Genomic_DNA"/>
</dbReference>
<gene>
    <name evidence="1" type="ORF">D1781_02220</name>
</gene>
<dbReference type="AlphaFoldDB" id="A0A3A1U7L9"/>
<dbReference type="RefSeq" id="WP_119480642.1">
    <property type="nucleotide sequence ID" value="NZ_QXTG01000001.1"/>
</dbReference>
<proteinExistence type="predicted"/>
<protein>
    <recommendedName>
        <fullName evidence="3">Flagellar protein FliT</fullName>
    </recommendedName>
</protein>
<organism evidence="1 2">
    <name type="scientific">Amnibacterium setariae</name>
    <dbReference type="NCBI Taxonomy" id="2306585"/>
    <lineage>
        <taxon>Bacteria</taxon>
        <taxon>Bacillati</taxon>
        <taxon>Actinomycetota</taxon>
        <taxon>Actinomycetes</taxon>
        <taxon>Micrococcales</taxon>
        <taxon>Microbacteriaceae</taxon>
        <taxon>Amnibacterium</taxon>
    </lineage>
</organism>
<sequence length="107" mass="11876">MAEPLPEHTPAEPWDPWAPILDDLEHRVDAAESGDLAALDGWEPPAVQPAPMTSAEQHRANGILNRQRALLGRLREEQQVVAASMRTVRRPQYRPATAPPVYVDRVG</sequence>
<keyword evidence="2" id="KW-1185">Reference proteome</keyword>
<evidence type="ECO:0008006" key="3">
    <source>
        <dbReference type="Google" id="ProtNLM"/>
    </source>
</evidence>
<dbReference type="OrthoDB" id="5185490at2"/>
<evidence type="ECO:0000313" key="2">
    <source>
        <dbReference type="Proteomes" id="UP000265742"/>
    </source>
</evidence>
<name>A0A3A1U7L9_9MICO</name>